<dbReference type="PANTHER" id="PTHR47495:SF2">
    <property type="entry name" value="ALDEHYDE DEHYDROGENASE"/>
    <property type="match status" value="1"/>
</dbReference>
<dbReference type="Proteomes" id="UP000192277">
    <property type="component" value="Unassembled WGS sequence"/>
</dbReference>
<dbReference type="InterPro" id="IPR008274">
    <property type="entry name" value="AldOxase/xan_DH_MoCoBD1"/>
</dbReference>
<dbReference type="PROSITE" id="PS51318">
    <property type="entry name" value="TAT"/>
    <property type="match status" value="1"/>
</dbReference>
<dbReference type="Gene3D" id="3.30.365.10">
    <property type="entry name" value="Aldehyde oxidase/xanthine dehydrogenase, molybdopterin binding domain"/>
    <property type="match status" value="4"/>
</dbReference>
<accession>A0ABX3P2G8</accession>
<dbReference type="InterPro" id="IPR012368">
    <property type="entry name" value="OxRdtase_Mopterin-bd_su_IorB"/>
</dbReference>
<evidence type="ECO:0000259" key="1">
    <source>
        <dbReference type="SMART" id="SM01008"/>
    </source>
</evidence>
<proteinExistence type="predicted"/>
<dbReference type="RefSeq" id="WP_014219314.1">
    <property type="nucleotide sequence ID" value="NZ_LWBO01000007.1"/>
</dbReference>
<dbReference type="PANTHER" id="PTHR47495">
    <property type="entry name" value="ALDEHYDE DEHYDROGENASE"/>
    <property type="match status" value="1"/>
</dbReference>
<dbReference type="InterPro" id="IPR000674">
    <property type="entry name" value="Ald_Oxase/Xan_DH_a/b"/>
</dbReference>
<dbReference type="InterPro" id="IPR037165">
    <property type="entry name" value="AldOxase/xan_DH_Mopterin-bd_sf"/>
</dbReference>
<dbReference type="PIRSF" id="PIRSF036389">
    <property type="entry name" value="IOR_B"/>
    <property type="match status" value="1"/>
</dbReference>
<dbReference type="Pfam" id="PF20256">
    <property type="entry name" value="MoCoBD_2"/>
    <property type="match status" value="2"/>
</dbReference>
<dbReference type="SMART" id="SM01008">
    <property type="entry name" value="Ald_Xan_dh_C"/>
    <property type="match status" value="1"/>
</dbReference>
<dbReference type="InterPro" id="IPR046867">
    <property type="entry name" value="AldOxase/xan_DH_MoCoBD2"/>
</dbReference>
<comment type="caution">
    <text evidence="2">The sequence shown here is derived from an EMBL/GenBank/DDBJ whole genome shotgun (WGS) entry which is preliminary data.</text>
</comment>
<protein>
    <submittedName>
        <fullName evidence="2">Twin-arginine translocation pathway signal protein</fullName>
    </submittedName>
</protein>
<dbReference type="SUPFAM" id="SSF56003">
    <property type="entry name" value="Molybdenum cofactor-binding domain"/>
    <property type="match status" value="2"/>
</dbReference>
<dbReference type="Gene3D" id="3.90.1170.50">
    <property type="entry name" value="Aldehyde oxidase/xanthine dehydrogenase, a/b hammerhead"/>
    <property type="match status" value="1"/>
</dbReference>
<feature type="domain" description="Aldehyde oxidase/xanthine dehydrogenase a/b hammerhead" evidence="1">
    <location>
        <begin position="210"/>
        <end position="288"/>
    </location>
</feature>
<name>A0ABX3P2G8_9BACT</name>
<keyword evidence="3" id="KW-1185">Reference proteome</keyword>
<gene>
    <name evidence="2" type="ORF">A4D02_26550</name>
</gene>
<dbReference type="EMBL" id="LWBO01000007">
    <property type="protein sequence ID" value="OQP50004.1"/>
    <property type="molecule type" value="Genomic_DNA"/>
</dbReference>
<dbReference type="InterPro" id="IPR052516">
    <property type="entry name" value="N-heterocyclic_Hydroxylase"/>
</dbReference>
<organism evidence="2 3">
    <name type="scientific">Niastella koreensis</name>
    <dbReference type="NCBI Taxonomy" id="354356"/>
    <lineage>
        <taxon>Bacteria</taxon>
        <taxon>Pseudomonadati</taxon>
        <taxon>Bacteroidota</taxon>
        <taxon>Chitinophagia</taxon>
        <taxon>Chitinophagales</taxon>
        <taxon>Chitinophagaceae</taxon>
        <taxon>Niastella</taxon>
    </lineage>
</organism>
<sequence length="720" mass="77732">MSTHTFSRRRFLQTSGTLTGGLLVLFFIPASAKRLGEKMAGTEDVLFAPNAYLSITPDNNIRIMLAHVEMGQGVWTTLPMLMAEELDCDWNKIIVEHAPPGQPFVHTAYGIQITGGSSSTWSEFDRYRNAGATARALLLTAAANKFNVPVTSLRTEKGYVIAGDKRVPYGELAEAASKLPPPASVQLKDKKDWQYLGKPMRRLDAKAKANGEAKFGLDVIFPDMLVAVVAHSPVFGGTVKTFDATAAKAIKGVRDVVKVPTGVAVIADHFWAAKKGRDVLKIDWDPGAGNSFGTTTQFEEYRKLAATKGIPAGKAGRVDEAMGKATKKITAEYVFPYLAHAPMEPLNCTVKITGNSAEIWTGTQMPGLDQMAAAKILGFEPSQVTLHVQFLGGGFGRRATPTADFVSEAVQVAKASGKFIKLVWSREDDIRGGYYRPAFLHQVNIGVGNDGMPAAWQHSIVGQSIVAGTPFQGMIKDGIDATSVEGVNDSPYLESIPNYAFELHSPKTPVTVLWWRSVGHTHTAFVMETLIDELAAAAGKDPVVYRRSLLKSKRHLGVLELAAEKAGWNNPLPAGQFRGIAVHESFGSFVAQVAEISIDQGQLKVHRVVCAVDCGTAINPDGVRAQMESGIIFGLTAVLYGEITLENGKVQQRNFHDYKMLRMNEAPLMEVHILESGEKMGGAGEPGTPPIAPAVANAIFAATGKRVRQLPLKPSDLKTM</sequence>
<evidence type="ECO:0000313" key="3">
    <source>
        <dbReference type="Proteomes" id="UP000192277"/>
    </source>
</evidence>
<dbReference type="Pfam" id="PF02738">
    <property type="entry name" value="MoCoBD_1"/>
    <property type="match status" value="1"/>
</dbReference>
<reference evidence="2 3" key="1">
    <citation type="submission" date="2016-04" db="EMBL/GenBank/DDBJ databases">
        <authorList>
            <person name="Chen L."/>
            <person name="Zhuang W."/>
            <person name="Wang G."/>
        </authorList>
    </citation>
    <scope>NUCLEOTIDE SEQUENCE [LARGE SCALE GENOMIC DNA]</scope>
    <source>
        <strain evidence="3">GR20</strain>
    </source>
</reference>
<evidence type="ECO:0000313" key="2">
    <source>
        <dbReference type="EMBL" id="OQP50004.1"/>
    </source>
</evidence>
<dbReference type="InterPro" id="IPR006311">
    <property type="entry name" value="TAT_signal"/>
</dbReference>